<dbReference type="RefSeq" id="WP_156432054.1">
    <property type="nucleotide sequence ID" value="NZ_JBHSCR010000005.1"/>
</dbReference>
<dbReference type="SUPFAM" id="SSF48208">
    <property type="entry name" value="Six-hairpin glycosidases"/>
    <property type="match status" value="1"/>
</dbReference>
<dbReference type="PANTHER" id="PTHR11051:SF13">
    <property type="entry name" value="GLYCOSYL TRANSFERASE"/>
    <property type="match status" value="1"/>
</dbReference>
<evidence type="ECO:0000313" key="6">
    <source>
        <dbReference type="Proteomes" id="UP001595776"/>
    </source>
</evidence>
<keyword evidence="6" id="KW-1185">Reference proteome</keyword>
<name>A0ABV8U9U5_9PROT</name>
<dbReference type="InterPro" id="IPR005196">
    <property type="entry name" value="Glyco_hydro_65_N"/>
</dbReference>
<organism evidence="5 6">
    <name type="scientific">Kordiimonas lipolytica</name>
    <dbReference type="NCBI Taxonomy" id="1662421"/>
    <lineage>
        <taxon>Bacteria</taxon>
        <taxon>Pseudomonadati</taxon>
        <taxon>Pseudomonadota</taxon>
        <taxon>Alphaproteobacteria</taxon>
        <taxon>Kordiimonadales</taxon>
        <taxon>Kordiimonadaceae</taxon>
        <taxon>Kordiimonas</taxon>
    </lineage>
</organism>
<feature type="domain" description="Glycoside hydrolase family 65 central catalytic" evidence="2">
    <location>
        <begin position="337"/>
        <end position="701"/>
    </location>
</feature>
<feature type="domain" description="Glycoside hydrolase family 65 N-terminal" evidence="4">
    <location>
        <begin position="23"/>
        <end position="277"/>
    </location>
</feature>
<dbReference type="InterPro" id="IPR017045">
    <property type="entry name" value="Malt_Pase/Glycosyl_Hdrlase"/>
</dbReference>
<sequence length="782" mass="86683">MNLKRLNKPNAPTFLPDDWRLMESGFTPSTQAVSETLMAQANGYLGTRGTFEEPVAPGTHSIEGTYLNGVYLREPIHYDESAFGFASHNNKMILVPDAKRVTLTAGGETFVQGDSELDGQMRVLDMRDGMLTRTSRWVTPNGMLKINCRRFVSMAEPGLMVIDYQVNSVDFVGPVSLTTGVGANYGGAREGFDPRAGALSVGACLDNPVADKKAGTTLVLHDVRDSEHVVASAYQLNIESDAEILESKSWREDSWATCLEGVLSPGQSLRVIKFVGYGDFDKASKESNTQRLIANLTNWASTGFDTLYRAHKTCFDSFWSGADISVDSDDPVEQGIRFGQYHLFTSVGKDGKRALGAKGLTGPGYDGHYFWDTEIYAVPFFVFTDPAVARSLIEYRIGTLDAARTRAREMGHKSGALFPWRTIGGEECSSFFPAGTAQYHINAAIAYAAIQYVLATGDSDLWLEGGAELLFETARLWMGLGHFSAHKGDAFCIHEVTGPDEYTAMVDNNLYTNMMAQHHLREAAELAGHMAQETPDTYKALCKSIGLTQTEVQAWLRAADAMYLPYDETLGIHEQCDGFLNRPEWDFDGTPTEKYPLLLHYHPLVIYRHQVLKQPDVVLAQVLLPHLFNESDKRRNLAYYGPRTTHDSTLSACMHAVAHAESGDRKKAYAFFEETYRMDLENRHGNTHYGNHMACMAGSWMGLTYGFAGMRFVGGNLSFQPYLPDGWYHYAFKVQAAGTTLKVLVTEDETRFDNEGAAELRFTHYGNTVTLRGGDNIALPNA</sequence>
<dbReference type="PANTHER" id="PTHR11051">
    <property type="entry name" value="GLYCOSYL HYDROLASE-RELATED"/>
    <property type="match status" value="1"/>
</dbReference>
<dbReference type="Pfam" id="PF03632">
    <property type="entry name" value="Glyco_hydro_65m"/>
    <property type="match status" value="1"/>
</dbReference>
<dbReference type="InterPro" id="IPR037018">
    <property type="entry name" value="GH65_N"/>
</dbReference>
<dbReference type="Proteomes" id="UP001595776">
    <property type="component" value="Unassembled WGS sequence"/>
</dbReference>
<dbReference type="InterPro" id="IPR005195">
    <property type="entry name" value="Glyco_hydro_65_M"/>
</dbReference>
<gene>
    <name evidence="5" type="ORF">ACFO5Q_08980</name>
</gene>
<evidence type="ECO:0000259" key="2">
    <source>
        <dbReference type="Pfam" id="PF03632"/>
    </source>
</evidence>
<reference evidence="6" key="1">
    <citation type="journal article" date="2019" name="Int. J. Syst. Evol. Microbiol.">
        <title>The Global Catalogue of Microorganisms (GCM) 10K type strain sequencing project: providing services to taxonomists for standard genome sequencing and annotation.</title>
        <authorList>
            <consortium name="The Broad Institute Genomics Platform"/>
            <consortium name="The Broad Institute Genome Sequencing Center for Infectious Disease"/>
            <person name="Wu L."/>
            <person name="Ma J."/>
        </authorList>
    </citation>
    <scope>NUCLEOTIDE SEQUENCE [LARGE SCALE GENOMIC DNA]</scope>
    <source>
        <strain evidence="6">CGMCC 1.15304</strain>
    </source>
</reference>
<dbReference type="Gene3D" id="2.70.98.40">
    <property type="entry name" value="Glycoside hydrolase, family 65, N-terminal domain"/>
    <property type="match status" value="1"/>
</dbReference>
<protein>
    <submittedName>
        <fullName evidence="5">Glycoside hydrolase family 65 protein</fullName>
    </submittedName>
</protein>
<feature type="domain" description="Glycoside hydrolase family 65 C-terminal" evidence="3">
    <location>
        <begin position="710"/>
        <end position="771"/>
    </location>
</feature>
<evidence type="ECO:0000256" key="1">
    <source>
        <dbReference type="ARBA" id="ARBA00006768"/>
    </source>
</evidence>
<evidence type="ECO:0000259" key="4">
    <source>
        <dbReference type="Pfam" id="PF03636"/>
    </source>
</evidence>
<dbReference type="SUPFAM" id="SSF74650">
    <property type="entry name" value="Galactose mutarotase-like"/>
    <property type="match status" value="1"/>
</dbReference>
<dbReference type="Pfam" id="PF03633">
    <property type="entry name" value="Glyco_hydro_65C"/>
    <property type="match status" value="1"/>
</dbReference>
<dbReference type="PIRSF" id="PIRSF036289">
    <property type="entry name" value="Glycosyl_hydrolase_malt_phosph"/>
    <property type="match status" value="1"/>
</dbReference>
<dbReference type="Pfam" id="PF03636">
    <property type="entry name" value="Glyco_hydro_65N"/>
    <property type="match status" value="1"/>
</dbReference>
<dbReference type="InterPro" id="IPR011013">
    <property type="entry name" value="Gal_mutarotase_sf_dom"/>
</dbReference>
<dbReference type="GO" id="GO:0016787">
    <property type="term" value="F:hydrolase activity"/>
    <property type="evidence" value="ECO:0007669"/>
    <property type="project" value="UniProtKB-KW"/>
</dbReference>
<comment type="caution">
    <text evidence="5">The sequence shown here is derived from an EMBL/GenBank/DDBJ whole genome shotgun (WGS) entry which is preliminary data.</text>
</comment>
<proteinExistence type="inferred from homology"/>
<dbReference type="InterPro" id="IPR008928">
    <property type="entry name" value="6-hairpin_glycosidase_sf"/>
</dbReference>
<evidence type="ECO:0000259" key="3">
    <source>
        <dbReference type="Pfam" id="PF03633"/>
    </source>
</evidence>
<dbReference type="Gene3D" id="2.60.420.10">
    <property type="entry name" value="Maltose phosphorylase, domain 3"/>
    <property type="match status" value="1"/>
</dbReference>
<dbReference type="EMBL" id="JBHSCR010000005">
    <property type="protein sequence ID" value="MFC4347976.1"/>
    <property type="molecule type" value="Genomic_DNA"/>
</dbReference>
<comment type="similarity">
    <text evidence="1">Belongs to the glycosyl hydrolase 65 family.</text>
</comment>
<dbReference type="InterPro" id="IPR005194">
    <property type="entry name" value="Glyco_hydro_65_C"/>
</dbReference>
<evidence type="ECO:0000313" key="5">
    <source>
        <dbReference type="EMBL" id="MFC4347976.1"/>
    </source>
</evidence>
<accession>A0ABV8U9U5</accession>
<dbReference type="InterPro" id="IPR012341">
    <property type="entry name" value="6hp_glycosidase-like_sf"/>
</dbReference>
<dbReference type="Gene3D" id="1.50.10.10">
    <property type="match status" value="1"/>
</dbReference>
<keyword evidence="5" id="KW-0378">Hydrolase</keyword>